<accession>A0A8H4PPL2</accession>
<dbReference type="EMBL" id="JAAVMX010000005">
    <property type="protein sequence ID" value="KAF4508108.1"/>
    <property type="molecule type" value="Genomic_DNA"/>
</dbReference>
<sequence length="112" mass="12219">MKQRARGRGYTAWWRRTSLFLCSSSSVPLMPSSQEIVVMRLPSPLALPHPCRNADGIPRAISSDLTRAFWVLALSACVGPTDVAVKEGDGLFRLACLDHGISGLGQHDKKET</sequence>
<keyword evidence="2" id="KW-1185">Reference proteome</keyword>
<evidence type="ECO:0000313" key="1">
    <source>
        <dbReference type="EMBL" id="KAF4508108.1"/>
    </source>
</evidence>
<proteinExistence type="predicted"/>
<name>A0A8H4PPL2_9HYPO</name>
<protein>
    <submittedName>
        <fullName evidence="1">Uncharacterized protein</fullName>
    </submittedName>
</protein>
<organism evidence="1 2">
    <name type="scientific">Ophiocordyceps sinensis</name>
    <dbReference type="NCBI Taxonomy" id="72228"/>
    <lineage>
        <taxon>Eukaryota</taxon>
        <taxon>Fungi</taxon>
        <taxon>Dikarya</taxon>
        <taxon>Ascomycota</taxon>
        <taxon>Pezizomycotina</taxon>
        <taxon>Sordariomycetes</taxon>
        <taxon>Hypocreomycetidae</taxon>
        <taxon>Hypocreales</taxon>
        <taxon>Ophiocordycipitaceae</taxon>
        <taxon>Ophiocordyceps</taxon>
    </lineage>
</organism>
<gene>
    <name evidence="1" type="ORF">G6O67_004531</name>
</gene>
<comment type="caution">
    <text evidence="1">The sequence shown here is derived from an EMBL/GenBank/DDBJ whole genome shotgun (WGS) entry which is preliminary data.</text>
</comment>
<reference evidence="1 2" key="1">
    <citation type="journal article" date="2020" name="Genome Biol. Evol.">
        <title>A new high-quality draft genome assembly of the Chinese cordyceps Ophiocordyceps sinensis.</title>
        <authorList>
            <person name="Shu R."/>
            <person name="Zhang J."/>
            <person name="Meng Q."/>
            <person name="Zhang H."/>
            <person name="Zhou G."/>
            <person name="Li M."/>
            <person name="Wu P."/>
            <person name="Zhao Y."/>
            <person name="Chen C."/>
            <person name="Qin Q."/>
        </authorList>
    </citation>
    <scope>NUCLEOTIDE SEQUENCE [LARGE SCALE GENOMIC DNA]</scope>
    <source>
        <strain evidence="1 2">IOZ07</strain>
    </source>
</reference>
<dbReference type="AlphaFoldDB" id="A0A8H4PPL2"/>
<dbReference type="Proteomes" id="UP000557566">
    <property type="component" value="Unassembled WGS sequence"/>
</dbReference>
<evidence type="ECO:0000313" key="2">
    <source>
        <dbReference type="Proteomes" id="UP000557566"/>
    </source>
</evidence>